<dbReference type="RefSeq" id="WP_101521691.1">
    <property type="nucleotide sequence ID" value="NZ_PKLZ01000008.1"/>
</dbReference>
<protein>
    <submittedName>
        <fullName evidence="1">Uncharacterized protein</fullName>
    </submittedName>
</protein>
<dbReference type="AlphaFoldDB" id="A0A2N5Y241"/>
<name>A0A2N5Y241_9GAMM</name>
<dbReference type="Pfam" id="PF20090">
    <property type="entry name" value="DUF6482"/>
    <property type="match status" value="1"/>
</dbReference>
<evidence type="ECO:0000313" key="1">
    <source>
        <dbReference type="EMBL" id="PLW82439.1"/>
    </source>
</evidence>
<dbReference type="Proteomes" id="UP000234845">
    <property type="component" value="Unassembled WGS sequence"/>
</dbReference>
<evidence type="ECO:0000313" key="2">
    <source>
        <dbReference type="Proteomes" id="UP000234845"/>
    </source>
</evidence>
<reference evidence="2" key="1">
    <citation type="submission" date="2017-11" db="EMBL/GenBank/DDBJ databases">
        <title>The draft genome sequence of Chromatocurvus sp. F02.</title>
        <authorList>
            <person name="Du Z.-J."/>
            <person name="Chang Y.-Q."/>
        </authorList>
    </citation>
    <scope>NUCLEOTIDE SEQUENCE [LARGE SCALE GENOMIC DNA]</scope>
    <source>
        <strain evidence="2">F02</strain>
    </source>
</reference>
<dbReference type="EMBL" id="PKLZ01000008">
    <property type="protein sequence ID" value="PLW82439.1"/>
    <property type="molecule type" value="Genomic_DNA"/>
</dbReference>
<proteinExistence type="predicted"/>
<accession>A0A2N5Y241</accession>
<comment type="caution">
    <text evidence="1">The sequence shown here is derived from an EMBL/GenBank/DDBJ whole genome shotgun (WGS) entry which is preliminary data.</text>
</comment>
<sequence length="100" mass="11425">MKLRLLLDDLKQMEHIPTVIIESYDQSLYQCFVVIGEQEVLVWASQEQALKSRSLMAMREQLAPLLIGELFLRQSSAYDEMVNQPVRAGPNTMLIPLGHP</sequence>
<keyword evidence="2" id="KW-1185">Reference proteome</keyword>
<dbReference type="OrthoDB" id="5600613at2"/>
<organism evidence="1 2">
    <name type="scientific">Kineobactrum sediminis</name>
    <dbReference type="NCBI Taxonomy" id="1905677"/>
    <lineage>
        <taxon>Bacteria</taxon>
        <taxon>Pseudomonadati</taxon>
        <taxon>Pseudomonadota</taxon>
        <taxon>Gammaproteobacteria</taxon>
        <taxon>Cellvibrionales</taxon>
        <taxon>Halieaceae</taxon>
        <taxon>Kineobactrum</taxon>
    </lineage>
</organism>
<dbReference type="InterPro" id="IPR045508">
    <property type="entry name" value="DUF6482"/>
</dbReference>
<gene>
    <name evidence="1" type="ORF">CWI75_11805</name>
</gene>